<evidence type="ECO:0000256" key="3">
    <source>
        <dbReference type="ARBA" id="ARBA00022763"/>
    </source>
</evidence>
<dbReference type="GO" id="GO:0003677">
    <property type="term" value="F:DNA binding"/>
    <property type="evidence" value="ECO:0007669"/>
    <property type="project" value="UniProtKB-KW"/>
</dbReference>
<feature type="domain" description="Uracil-DNA glycosylase-like" evidence="8">
    <location>
        <begin position="99"/>
        <end position="283"/>
    </location>
</feature>
<keyword evidence="9" id="KW-1185">Reference proteome</keyword>
<protein>
    <submittedName>
        <fullName evidence="10">Single-strand selective monofunctional uracil DNA glycosylase</fullName>
    </submittedName>
</protein>
<gene>
    <name evidence="10" type="primary">LOC108739102</name>
</gene>
<dbReference type="RefSeq" id="XP_018328329.1">
    <property type="nucleotide sequence ID" value="XM_018472827.2"/>
</dbReference>
<keyword evidence="5" id="KW-0238">DNA-binding</keyword>
<comment type="similarity">
    <text evidence="2">Belongs to the uracil-DNA glycosylase (UDG) superfamily. SMUG1 family.</text>
</comment>
<dbReference type="SUPFAM" id="SSF52141">
    <property type="entry name" value="Uracil-DNA glycosylase-like"/>
    <property type="match status" value="1"/>
</dbReference>
<dbReference type="Proteomes" id="UP000192223">
    <property type="component" value="Unplaced"/>
</dbReference>
<evidence type="ECO:0000313" key="10">
    <source>
        <dbReference type="RefSeq" id="XP_018328329.1"/>
    </source>
</evidence>
<dbReference type="STRING" id="224129.A0A1W4WWU4"/>
<keyword evidence="4" id="KW-0378">Hydrolase</keyword>
<keyword evidence="7" id="KW-0539">Nucleus</keyword>
<dbReference type="PANTHER" id="PTHR13235:SF2">
    <property type="entry name" value="SINGLE-STRAND SELECTIVE MONOFUNCTIONAL URACIL DNA GLYCOSYLASE"/>
    <property type="match status" value="1"/>
</dbReference>
<dbReference type="KEGG" id="apln:108739102"/>
<dbReference type="PANTHER" id="PTHR13235">
    <property type="entry name" value="SINGLE-STRAND SELECTIVE MONOFUNCTIONAL URACIL DNA GLYCOSYLASE"/>
    <property type="match status" value="1"/>
</dbReference>
<dbReference type="CDD" id="cd19374">
    <property type="entry name" value="UDG-F3_SMUG1-like"/>
    <property type="match status" value="1"/>
</dbReference>
<evidence type="ECO:0000256" key="2">
    <source>
        <dbReference type="ARBA" id="ARBA00007889"/>
    </source>
</evidence>
<name>A0A1W4WWU4_AGRPL</name>
<dbReference type="FunFam" id="3.40.470.10:FF:000005">
    <property type="entry name" value="Single-strand selective monofunctional uracil DNA glycosylase"/>
    <property type="match status" value="1"/>
</dbReference>
<dbReference type="InterPro" id="IPR036895">
    <property type="entry name" value="Uracil-DNA_glycosylase-like_sf"/>
</dbReference>
<evidence type="ECO:0000256" key="6">
    <source>
        <dbReference type="ARBA" id="ARBA00023204"/>
    </source>
</evidence>
<dbReference type="GO" id="GO:0006284">
    <property type="term" value="P:base-excision repair"/>
    <property type="evidence" value="ECO:0007669"/>
    <property type="project" value="InterPro"/>
</dbReference>
<dbReference type="GO" id="GO:0017065">
    <property type="term" value="F:single-strand selective uracil DNA N-glycosylase activity"/>
    <property type="evidence" value="ECO:0007669"/>
    <property type="project" value="InterPro"/>
</dbReference>
<evidence type="ECO:0000256" key="4">
    <source>
        <dbReference type="ARBA" id="ARBA00022801"/>
    </source>
</evidence>
<dbReference type="GeneID" id="108739102"/>
<sequence length="297" mass="34207">MGRLRLLFSVENIFKFGTQEKSRMLRKKLKLDPIVQNNSISIQHSTISDSTTTDLVQRILEIEKNMCKSLERLKFCSPVAYVYNPLQYAWEPHKEYVMKYCNSVKPIVFLGINPGPFGMCQTGVPFGQINAVKNFLGIEKPVLKPEKECPSRTITGFNCTRSEISGERFWGYIQKLCGTSEKFFENAFVYNYCPLAFMKNNGTNVTPAELPEASQRIIEEICDEALLQIFNLLQVKKVIGIGRFSEKRAQQVLKKSTLEDVSIYFMPHPSPRVVNNQNWPQKAENFLKENNLMDYFL</sequence>
<reference evidence="10" key="1">
    <citation type="submission" date="2025-08" db="UniProtKB">
        <authorList>
            <consortium name="RefSeq"/>
        </authorList>
    </citation>
    <scope>IDENTIFICATION</scope>
    <source>
        <tissue evidence="10">Entire body</tissue>
    </source>
</reference>
<dbReference type="OrthoDB" id="408702at2759"/>
<dbReference type="GO" id="GO:0000703">
    <property type="term" value="F:oxidized pyrimidine nucleobase lesion DNA N-glycosylase activity"/>
    <property type="evidence" value="ECO:0007669"/>
    <property type="project" value="TreeGrafter"/>
</dbReference>
<dbReference type="Gene3D" id="3.40.470.10">
    <property type="entry name" value="Uracil-DNA glycosylase-like domain"/>
    <property type="match status" value="1"/>
</dbReference>
<dbReference type="AlphaFoldDB" id="A0A1W4WWU4"/>
<dbReference type="InterPro" id="IPR005122">
    <property type="entry name" value="Uracil-DNA_glycosylase-like"/>
</dbReference>
<evidence type="ECO:0000259" key="8">
    <source>
        <dbReference type="Pfam" id="PF03167"/>
    </source>
</evidence>
<comment type="subcellular location">
    <subcellularLocation>
        <location evidence="1">Nucleus</location>
    </subcellularLocation>
</comment>
<dbReference type="Pfam" id="PF03167">
    <property type="entry name" value="UDG"/>
    <property type="match status" value="1"/>
</dbReference>
<dbReference type="CTD" id="42078"/>
<dbReference type="GO" id="GO:0005634">
    <property type="term" value="C:nucleus"/>
    <property type="evidence" value="ECO:0007669"/>
    <property type="project" value="UniProtKB-SubCell"/>
</dbReference>
<evidence type="ECO:0000256" key="5">
    <source>
        <dbReference type="ARBA" id="ARBA00023125"/>
    </source>
</evidence>
<evidence type="ECO:0000256" key="7">
    <source>
        <dbReference type="ARBA" id="ARBA00023242"/>
    </source>
</evidence>
<keyword evidence="6" id="KW-0234">DNA repair</keyword>
<keyword evidence="3" id="KW-0227">DNA damage</keyword>
<evidence type="ECO:0000256" key="1">
    <source>
        <dbReference type="ARBA" id="ARBA00004123"/>
    </source>
</evidence>
<dbReference type="InterPro" id="IPR039134">
    <property type="entry name" value="SMUG1"/>
</dbReference>
<dbReference type="FunCoup" id="A0A1W4WWU4">
    <property type="interactions" value="824"/>
</dbReference>
<dbReference type="InParanoid" id="A0A1W4WWU4"/>
<accession>A0A1W4WWU4</accession>
<organism evidence="9 10">
    <name type="scientific">Agrilus planipennis</name>
    <name type="common">Emerald ash borer</name>
    <name type="synonym">Agrilus marcopoli</name>
    <dbReference type="NCBI Taxonomy" id="224129"/>
    <lineage>
        <taxon>Eukaryota</taxon>
        <taxon>Metazoa</taxon>
        <taxon>Ecdysozoa</taxon>
        <taxon>Arthropoda</taxon>
        <taxon>Hexapoda</taxon>
        <taxon>Insecta</taxon>
        <taxon>Pterygota</taxon>
        <taxon>Neoptera</taxon>
        <taxon>Endopterygota</taxon>
        <taxon>Coleoptera</taxon>
        <taxon>Polyphaga</taxon>
        <taxon>Elateriformia</taxon>
        <taxon>Buprestoidea</taxon>
        <taxon>Buprestidae</taxon>
        <taxon>Agrilinae</taxon>
        <taxon>Agrilus</taxon>
    </lineage>
</organism>
<evidence type="ECO:0000313" key="9">
    <source>
        <dbReference type="Proteomes" id="UP000192223"/>
    </source>
</evidence>
<proteinExistence type="inferred from homology"/>